<dbReference type="SMART" id="SM00606">
    <property type="entry name" value="CBD_IV"/>
    <property type="match status" value="3"/>
</dbReference>
<evidence type="ECO:0000313" key="6">
    <source>
        <dbReference type="EMBL" id="RZO06454.1"/>
    </source>
</evidence>
<feature type="domain" description="CBM6" evidence="5">
    <location>
        <begin position="853"/>
        <end position="979"/>
    </location>
</feature>
<keyword evidence="1" id="KW-0732">Signal</keyword>
<gene>
    <name evidence="6" type="ORF">EVB02_02520</name>
</gene>
<dbReference type="GO" id="GO:0030246">
    <property type="term" value="F:carbohydrate binding"/>
    <property type="evidence" value="ECO:0007669"/>
    <property type="project" value="InterPro"/>
</dbReference>
<dbReference type="GO" id="GO:0004553">
    <property type="term" value="F:hydrolase activity, hydrolyzing O-glycosyl compounds"/>
    <property type="evidence" value="ECO:0007669"/>
    <property type="project" value="InterPro"/>
</dbReference>
<accession>A0A520LLR6</accession>
<dbReference type="Pfam" id="PF00150">
    <property type="entry name" value="Cellulase"/>
    <property type="match status" value="1"/>
</dbReference>
<dbReference type="EMBL" id="SHBO01000025">
    <property type="protein sequence ID" value="RZO06454.1"/>
    <property type="molecule type" value="Genomic_DNA"/>
</dbReference>
<evidence type="ECO:0000313" key="7">
    <source>
        <dbReference type="Proteomes" id="UP000318148"/>
    </source>
</evidence>
<dbReference type="CDD" id="cd00257">
    <property type="entry name" value="beta-trefoil_FSCN-like"/>
    <property type="match status" value="1"/>
</dbReference>
<organism evidence="6 7">
    <name type="scientific">SAR92 clade bacterium</name>
    <dbReference type="NCBI Taxonomy" id="2315479"/>
    <lineage>
        <taxon>Bacteria</taxon>
        <taxon>Pseudomonadati</taxon>
        <taxon>Pseudomonadota</taxon>
        <taxon>Gammaproteobacteria</taxon>
        <taxon>Cellvibrionales</taxon>
        <taxon>Porticoccaceae</taxon>
        <taxon>SAR92 clade</taxon>
    </lineage>
</organism>
<dbReference type="InterPro" id="IPR005084">
    <property type="entry name" value="CBM6"/>
</dbReference>
<dbReference type="GO" id="GO:0000272">
    <property type="term" value="P:polysaccharide catabolic process"/>
    <property type="evidence" value="ECO:0007669"/>
    <property type="project" value="InterPro"/>
</dbReference>
<feature type="region of interest" description="Disordered" evidence="4">
    <location>
        <begin position="43"/>
        <end position="62"/>
    </location>
</feature>
<evidence type="ECO:0000256" key="3">
    <source>
        <dbReference type="ARBA" id="ARBA00023295"/>
    </source>
</evidence>
<feature type="domain" description="CBM6" evidence="5">
    <location>
        <begin position="559"/>
        <end position="693"/>
    </location>
</feature>
<dbReference type="InterPro" id="IPR017853">
    <property type="entry name" value="GH"/>
</dbReference>
<dbReference type="Gene3D" id="2.60.120.260">
    <property type="entry name" value="Galactose-binding domain-like"/>
    <property type="match status" value="3"/>
</dbReference>
<dbReference type="InterPro" id="IPR001547">
    <property type="entry name" value="Glyco_hydro_5"/>
</dbReference>
<dbReference type="SUPFAM" id="SSF49785">
    <property type="entry name" value="Galactose-binding domain-like"/>
    <property type="match status" value="3"/>
</dbReference>
<dbReference type="Gene3D" id="2.80.10.50">
    <property type="match status" value="1"/>
</dbReference>
<dbReference type="CDD" id="cd04080">
    <property type="entry name" value="CBM6_cellulase-like"/>
    <property type="match status" value="3"/>
</dbReference>
<dbReference type="PROSITE" id="PS51257">
    <property type="entry name" value="PROKAR_LIPOPROTEIN"/>
    <property type="match status" value="1"/>
</dbReference>
<comment type="caution">
    <text evidence="6">The sequence shown here is derived from an EMBL/GenBank/DDBJ whole genome shotgun (WGS) entry which is preliminary data.</text>
</comment>
<dbReference type="SUPFAM" id="SSF51445">
    <property type="entry name" value="(Trans)glycosidases"/>
    <property type="match status" value="1"/>
</dbReference>
<evidence type="ECO:0000256" key="2">
    <source>
        <dbReference type="ARBA" id="ARBA00022801"/>
    </source>
</evidence>
<name>A0A520LLR6_9GAMM</name>
<dbReference type="InterPro" id="IPR006584">
    <property type="entry name" value="Cellulose-bd_IV"/>
</dbReference>
<evidence type="ECO:0000256" key="4">
    <source>
        <dbReference type="SAM" id="MobiDB-lite"/>
    </source>
</evidence>
<keyword evidence="2" id="KW-0378">Hydrolase</keyword>
<evidence type="ECO:0000259" key="5">
    <source>
        <dbReference type="PROSITE" id="PS51175"/>
    </source>
</evidence>
<keyword evidence="3" id="KW-0326">Glycosidase</keyword>
<reference evidence="6 7" key="1">
    <citation type="submission" date="2019-02" db="EMBL/GenBank/DDBJ databases">
        <title>Prokaryotic population dynamics and viral predation in marine succession experiment using metagenomics: the confinement effect.</title>
        <authorList>
            <person name="Haro-Moreno J.M."/>
            <person name="Rodriguez-Valera F."/>
            <person name="Lopez-Perez M."/>
        </authorList>
    </citation>
    <scope>NUCLEOTIDE SEQUENCE [LARGE SCALE GENOMIC DNA]</scope>
    <source>
        <strain evidence="6">MED-G169</strain>
    </source>
</reference>
<evidence type="ECO:0000256" key="1">
    <source>
        <dbReference type="ARBA" id="ARBA00022729"/>
    </source>
</evidence>
<dbReference type="Pfam" id="PF03422">
    <property type="entry name" value="CBM_6"/>
    <property type="match status" value="3"/>
</dbReference>
<feature type="domain" description="CBM6" evidence="5">
    <location>
        <begin position="716"/>
        <end position="840"/>
    </location>
</feature>
<proteinExistence type="predicted"/>
<dbReference type="Gene3D" id="3.20.20.80">
    <property type="entry name" value="Glycosidases"/>
    <property type="match status" value="1"/>
</dbReference>
<dbReference type="PROSITE" id="PS51175">
    <property type="entry name" value="CBM6"/>
    <property type="match status" value="3"/>
</dbReference>
<dbReference type="SUPFAM" id="SSF50405">
    <property type="entry name" value="Actin-crosslinking proteins"/>
    <property type="match status" value="1"/>
</dbReference>
<protein>
    <submittedName>
        <fullName evidence="6">Carbohydrate-binding protein</fullName>
    </submittedName>
</protein>
<dbReference type="InterPro" id="IPR008999">
    <property type="entry name" value="Actin-crosslinking"/>
</dbReference>
<dbReference type="Proteomes" id="UP000318148">
    <property type="component" value="Unassembled WGS sequence"/>
</dbReference>
<sequence length="1754" mass="189568">MGWYLKLKINVSPIPKAILFVLCLFLISSCGVESGNEFLDIPENIPDEDASPDGPLGEIPDRTLNDVDVRGRPHIDTSLGYNVIRSDLNTALRGVSLSFDGGDPYGSLPANLPSIDQLNLLVNEYGFNTVHVYLEGDAGQNPDPVGINEALADQLVALTREAKMYLIITMGNNGENGAIHSMEKTLAFWNLYGEKYKDETHVIYEAHNEPVTGINGNWTSDDWAKQAQMYETIRGVAPDTMILLGSFMSFFGGSQAISGADGLAEQFPGIWENAGFAFHAYWDIAQVESTIDAFETSTRYPALLCTEFYPGDTKKGFNEVFESHHIGWTQFEWLAANDLELDRFKTYLDSYGTVWRPENPDTTWPSSGSPTIAFDQPVGIYSRSDQAFLRIDEYFKVIADDRNYDGIGNDEFTVIDAGDDGSVAIKAANGNYLTVSDYGEVLLATASKIGINQKFQWFELPTGDVALRPWSGSAHLIGTLSVTDGENYGLTGVIGAGVERNGANSYRIVSSFTDFVEPLPDLPEIPPGPFFGTPMPVPTDGDSAHPFDSLAPNGRIWASDYDYGGEGVAYHDTGAINLGEAYRPDEAVDVQSSAEGYTMVGFFETGEWLEYTIDVAQAGNYQMTLRTASASGVGGFISVESDCRKLTGNIPTPNTGGWDTWQDITVDITLKAGIQKLRIVSGGGMNLMNFDIQLGGDGGADYGEGCEWVPPEPDDIKVEAEEWTSVVSAPNGTVSIGASTDSDLSDHVGNFDAGDYIEWDVNVPADGCYIASYRVASQPGSLGFELRFGDELVDTFNVPPTGGWSNWVTFNRPVTLSEGPQTMRLEALGDSFNLNWLAFNQTDEKYCEDDGAIIIEAEYFTSSIQSPEGDIGTQGTEDEGGGLNVGWIDAGDWMEYALIIPSQGNYAISYRAASQNGSNPGIMSYIDGNLVDSTAVPATGGWQSWITVQGGIITLDAGEYVLRVSTTSGGFNLNWLKFTPTDEMPTGDIGTGSDSILNIGEIITFNDVIVDYDIVDFGNNNSYLTTDPVDSTNTVVATTNGNEPASGTTIARGQIIYPLTEALTRISIRIYSPEIGIPIRVKLEESGNPANSVETESMTTLANAWETIIFDFNDTVPGTPELNTSYVFDTLSVFFNFGSEGSGETYYWDDVIFLDEYVAPVTLTREMLIGGWKLAPEYGAMGVGPQPGDTSFWVIDSGAVAERTCLFDDIFSFSEDGTFENLMGGETWIESWQGVSQDGCGAPVTPHDGSAEATFSYDDVNKVITLHGVGAHIGIPKVVSDAPELGDPADAPDSIVYQVFANTSDTMTLVVAYSGGYWTFKLVRDDSDGSTEPDDGSRSLYSLVSDGMIEARATEVNNTPGLANGISNSASGSSLSLHGDNLSGNESWKLNVGEWYGGSDGNFGMTVGVMVFQLPNFGEIANPFSTAELEVTIAQKGGQLDFPADLWAVRTSDTDNLVLADWFIGPFSNAPNGGEAGVLVQESFLIPSVEIGQVTTSDDANVELVNYLNAAYNSGSGAGKYLFFRVNKGDQNSFVYGWNAYVLKSSQAEEGEETAPEIKYTSVVDPIDLPDSDPEPEPSVPVGQNLISNAGFDNSDGWSIVNQYESDNTMGTVLFENGRAKFAETSSAVEGSWKHLGLYTELSLASGIYQFEMEINYEEVSDAWGEVYIGKTEPSPGAEYNGDIKVLKVFNSWECSSVTTYSGNATETGCDTNSIPGRIEISSPGTYYLLFRTGGASYGNIGVQIDNMYLELLQ</sequence>
<dbReference type="InterPro" id="IPR008979">
    <property type="entry name" value="Galactose-bd-like_sf"/>
</dbReference>